<keyword evidence="3" id="KW-1185">Reference proteome</keyword>
<evidence type="ECO:0000313" key="1">
    <source>
        <dbReference type="EMBL" id="CAB0016173.1"/>
    </source>
</evidence>
<evidence type="ECO:0000313" key="3">
    <source>
        <dbReference type="Proteomes" id="UP000479000"/>
    </source>
</evidence>
<sequence>MTVPMGTTTSIPPPPWAVTRPMKTAMKAEQTEKQIFSTIVQREPSKDEILLISAA</sequence>
<dbReference type="EMBL" id="CADCXU010030063">
    <property type="protein sequence ID" value="CAB0016173.1"/>
    <property type="molecule type" value="Genomic_DNA"/>
</dbReference>
<gene>
    <name evidence="1" type="ORF">NTEN_LOCUS20448</name>
    <name evidence="2" type="ORF">NTEN_LOCUS20451</name>
</gene>
<accession>A0A6H5HI54</accession>
<dbReference type="Proteomes" id="UP000479000">
    <property type="component" value="Unassembled WGS sequence"/>
</dbReference>
<proteinExistence type="predicted"/>
<evidence type="ECO:0000313" key="2">
    <source>
        <dbReference type="EMBL" id="CAB0016176.1"/>
    </source>
</evidence>
<feature type="non-terminal residue" evidence="1">
    <location>
        <position position="55"/>
    </location>
</feature>
<organism evidence="1 3">
    <name type="scientific">Nesidiocoris tenuis</name>
    <dbReference type="NCBI Taxonomy" id="355587"/>
    <lineage>
        <taxon>Eukaryota</taxon>
        <taxon>Metazoa</taxon>
        <taxon>Ecdysozoa</taxon>
        <taxon>Arthropoda</taxon>
        <taxon>Hexapoda</taxon>
        <taxon>Insecta</taxon>
        <taxon>Pterygota</taxon>
        <taxon>Neoptera</taxon>
        <taxon>Paraneoptera</taxon>
        <taxon>Hemiptera</taxon>
        <taxon>Heteroptera</taxon>
        <taxon>Panheteroptera</taxon>
        <taxon>Cimicomorpha</taxon>
        <taxon>Miridae</taxon>
        <taxon>Dicyphina</taxon>
        <taxon>Nesidiocoris</taxon>
    </lineage>
</organism>
<dbReference type="EMBL" id="CADCXU010030064">
    <property type="protein sequence ID" value="CAB0016176.1"/>
    <property type="molecule type" value="Genomic_DNA"/>
</dbReference>
<protein>
    <submittedName>
        <fullName evidence="1">Uncharacterized protein</fullName>
    </submittedName>
</protein>
<reference evidence="1 3" key="1">
    <citation type="submission" date="2020-02" db="EMBL/GenBank/DDBJ databases">
        <authorList>
            <person name="Ferguson B K."/>
        </authorList>
    </citation>
    <scope>NUCLEOTIDE SEQUENCE [LARGE SCALE GENOMIC DNA]</scope>
</reference>
<name>A0A6H5HI54_9HEMI</name>
<dbReference type="AlphaFoldDB" id="A0A6H5HI54"/>